<evidence type="ECO:0000313" key="11">
    <source>
        <dbReference type="Proteomes" id="UP000823561"/>
    </source>
</evidence>
<dbReference type="EMBL" id="JADWDJ010000019">
    <property type="protein sequence ID" value="KAG5265408.1"/>
    <property type="molecule type" value="Genomic_DNA"/>
</dbReference>
<keyword evidence="4" id="KW-0479">Metal-binding</keyword>
<dbReference type="InterPro" id="IPR050869">
    <property type="entry name" value="H3K4_H4K5_MeTrfase"/>
</dbReference>
<gene>
    <name evidence="10" type="ORF">AALO_G00242120</name>
</gene>
<evidence type="ECO:0000256" key="2">
    <source>
        <dbReference type="ARBA" id="ARBA00022603"/>
    </source>
</evidence>
<evidence type="ECO:0000256" key="7">
    <source>
        <dbReference type="ARBA" id="ARBA00047571"/>
    </source>
</evidence>
<dbReference type="GO" id="GO:0140999">
    <property type="term" value="F:histone H3K4 trimethyltransferase activity"/>
    <property type="evidence" value="ECO:0007669"/>
    <property type="project" value="UniProtKB-EC"/>
</dbReference>
<dbReference type="PROSITE" id="PS50865">
    <property type="entry name" value="ZF_MYND_2"/>
    <property type="match status" value="1"/>
</dbReference>
<sequence length="136" mass="15437">MNFTDPCYRAESLLRCSRCKIARYCNAACQKQAWPEHKGECRRLKSLHPRIPPDSVRLATRILSAMLSITHRASQELYSLKEHQSHLADMPEEKQMGLMQLCSALQLFIQANDQSADPFPAPDPDLLNLIGQIDVC</sequence>
<dbReference type="GO" id="GO:0005634">
    <property type="term" value="C:nucleus"/>
    <property type="evidence" value="ECO:0007669"/>
    <property type="project" value="TreeGrafter"/>
</dbReference>
<accession>A0AAV6FRE0</accession>
<keyword evidence="3" id="KW-0949">S-adenosyl-L-methionine</keyword>
<dbReference type="AlphaFoldDB" id="A0AAV6FRE0"/>
<feature type="domain" description="MYND-type" evidence="9">
    <location>
        <begin position="4"/>
        <end position="41"/>
    </location>
</feature>
<protein>
    <recommendedName>
        <fullName evidence="1">[histone H3]-lysine(4) N-trimethyltransferase</fullName>
        <ecNumber evidence="1">2.1.1.354</ecNumber>
    </recommendedName>
</protein>
<keyword evidence="6" id="KW-0862">Zinc</keyword>
<keyword evidence="2" id="KW-0489">Methyltransferase</keyword>
<keyword evidence="2" id="KW-0808">Transferase</keyword>
<evidence type="ECO:0000256" key="5">
    <source>
        <dbReference type="ARBA" id="ARBA00022771"/>
    </source>
</evidence>
<keyword evidence="11" id="KW-1185">Reference proteome</keyword>
<dbReference type="InterPro" id="IPR002893">
    <property type="entry name" value="Znf_MYND"/>
</dbReference>
<dbReference type="PANTHER" id="PTHR12197:SF251">
    <property type="entry name" value="EG:BACR7C10.4 PROTEIN"/>
    <property type="match status" value="1"/>
</dbReference>
<dbReference type="GO" id="GO:0032259">
    <property type="term" value="P:methylation"/>
    <property type="evidence" value="ECO:0007669"/>
    <property type="project" value="UniProtKB-KW"/>
</dbReference>
<dbReference type="Pfam" id="PF01753">
    <property type="entry name" value="zf-MYND"/>
    <property type="match status" value="1"/>
</dbReference>
<dbReference type="GO" id="GO:0008270">
    <property type="term" value="F:zinc ion binding"/>
    <property type="evidence" value="ECO:0007669"/>
    <property type="project" value="UniProtKB-KW"/>
</dbReference>
<proteinExistence type="predicted"/>
<organism evidence="10 11">
    <name type="scientific">Alosa alosa</name>
    <name type="common">allis shad</name>
    <dbReference type="NCBI Taxonomy" id="278164"/>
    <lineage>
        <taxon>Eukaryota</taxon>
        <taxon>Metazoa</taxon>
        <taxon>Chordata</taxon>
        <taxon>Craniata</taxon>
        <taxon>Vertebrata</taxon>
        <taxon>Euteleostomi</taxon>
        <taxon>Actinopterygii</taxon>
        <taxon>Neopterygii</taxon>
        <taxon>Teleostei</taxon>
        <taxon>Clupei</taxon>
        <taxon>Clupeiformes</taxon>
        <taxon>Clupeoidei</taxon>
        <taxon>Clupeidae</taxon>
        <taxon>Alosa</taxon>
    </lineage>
</organism>
<dbReference type="PANTHER" id="PTHR12197">
    <property type="entry name" value="HISTONE-LYSINE N-METHYLTRANSFERASE SMYD"/>
    <property type="match status" value="1"/>
</dbReference>
<evidence type="ECO:0000313" key="10">
    <source>
        <dbReference type="EMBL" id="KAG5265408.1"/>
    </source>
</evidence>
<reference evidence="10" key="1">
    <citation type="submission" date="2020-10" db="EMBL/GenBank/DDBJ databases">
        <title>Chromosome-scale genome assembly of the Allis shad, Alosa alosa.</title>
        <authorList>
            <person name="Margot Z."/>
            <person name="Christophe K."/>
            <person name="Cabau C."/>
            <person name="Louis A."/>
            <person name="Berthelot C."/>
            <person name="Parey E."/>
            <person name="Roest Crollius H."/>
            <person name="Montfort J."/>
            <person name="Robinson-Rechavi M."/>
            <person name="Bucao C."/>
            <person name="Bouchez O."/>
            <person name="Gislard M."/>
            <person name="Lluch J."/>
            <person name="Milhes M."/>
            <person name="Lampietro C."/>
            <person name="Lopez Roques C."/>
            <person name="Donnadieu C."/>
            <person name="Braasch I."/>
            <person name="Desvignes T."/>
            <person name="Postlethwait J."/>
            <person name="Bobe J."/>
            <person name="Guiguen Y."/>
        </authorList>
    </citation>
    <scope>NUCLEOTIDE SEQUENCE</scope>
    <source>
        <strain evidence="10">M-15738</strain>
        <tissue evidence="10">Blood</tissue>
    </source>
</reference>
<dbReference type="Gene3D" id="1.10.220.160">
    <property type="match status" value="1"/>
</dbReference>
<comment type="catalytic activity">
    <reaction evidence="7">
        <text>L-lysyl(4)-[histone H3] + 3 S-adenosyl-L-methionine = N(6),N(6),N(6)-trimethyl-L-lysyl(4)-[histone H3] + 3 S-adenosyl-L-homocysteine + 3 H(+)</text>
        <dbReference type="Rhea" id="RHEA:60260"/>
        <dbReference type="Rhea" id="RHEA-COMP:15537"/>
        <dbReference type="Rhea" id="RHEA-COMP:15547"/>
        <dbReference type="ChEBI" id="CHEBI:15378"/>
        <dbReference type="ChEBI" id="CHEBI:29969"/>
        <dbReference type="ChEBI" id="CHEBI:57856"/>
        <dbReference type="ChEBI" id="CHEBI:59789"/>
        <dbReference type="ChEBI" id="CHEBI:61961"/>
        <dbReference type="EC" id="2.1.1.354"/>
    </reaction>
</comment>
<dbReference type="Proteomes" id="UP000823561">
    <property type="component" value="Chromosome 19"/>
</dbReference>
<evidence type="ECO:0000256" key="1">
    <source>
        <dbReference type="ARBA" id="ARBA00012182"/>
    </source>
</evidence>
<evidence type="ECO:0000256" key="4">
    <source>
        <dbReference type="ARBA" id="ARBA00022723"/>
    </source>
</evidence>
<evidence type="ECO:0000259" key="9">
    <source>
        <dbReference type="PROSITE" id="PS50865"/>
    </source>
</evidence>
<comment type="caution">
    <text evidence="10">The sequence shown here is derived from an EMBL/GenBank/DDBJ whole genome shotgun (WGS) entry which is preliminary data.</text>
</comment>
<name>A0AAV6FRE0_9TELE</name>
<evidence type="ECO:0000256" key="3">
    <source>
        <dbReference type="ARBA" id="ARBA00022691"/>
    </source>
</evidence>
<dbReference type="SUPFAM" id="SSF144232">
    <property type="entry name" value="HIT/MYND zinc finger-like"/>
    <property type="match status" value="1"/>
</dbReference>
<evidence type="ECO:0000256" key="8">
    <source>
        <dbReference type="PROSITE-ProRule" id="PRU00134"/>
    </source>
</evidence>
<dbReference type="EC" id="2.1.1.354" evidence="1"/>
<keyword evidence="5 8" id="KW-0863">Zinc-finger</keyword>
<dbReference type="Gene3D" id="6.10.140.2220">
    <property type="match status" value="1"/>
</dbReference>
<evidence type="ECO:0000256" key="6">
    <source>
        <dbReference type="ARBA" id="ARBA00022833"/>
    </source>
</evidence>